<dbReference type="GO" id="GO:0010557">
    <property type="term" value="P:positive regulation of macromolecule biosynthetic process"/>
    <property type="evidence" value="ECO:0007669"/>
    <property type="project" value="UniProtKB-ARBA"/>
</dbReference>
<evidence type="ECO:0000256" key="5">
    <source>
        <dbReference type="ARBA" id="ARBA00022990"/>
    </source>
</evidence>
<dbReference type="AlphaFoldDB" id="A0A4W4ETC1"/>
<dbReference type="PANTHER" id="PTHR23341">
    <property type="entry name" value="HIGH MOBILITY GROUP PROTEINS HMG-A AND C"/>
    <property type="match status" value="1"/>
</dbReference>
<evidence type="ECO:0000256" key="4">
    <source>
        <dbReference type="ARBA" id="ARBA00022737"/>
    </source>
</evidence>
<name>A0A4W4ETC1_ELEEL</name>
<comment type="similarity">
    <text evidence="2">Belongs to the HMGA family.</text>
</comment>
<dbReference type="PRINTS" id="PR00930">
    <property type="entry name" value="HIGHMOBLTYIY"/>
</dbReference>
<keyword evidence="5" id="KW-0007">Acetylation</keyword>
<feature type="region of interest" description="Disordered" evidence="10">
    <location>
        <begin position="77"/>
        <end position="96"/>
    </location>
</feature>
<evidence type="ECO:0000313" key="12">
    <source>
        <dbReference type="Proteomes" id="UP000314983"/>
    </source>
</evidence>
<dbReference type="GO" id="GO:0003712">
    <property type="term" value="F:transcription coregulator activity"/>
    <property type="evidence" value="ECO:0007669"/>
    <property type="project" value="TreeGrafter"/>
</dbReference>
<protein>
    <recommendedName>
        <fullName evidence="13">High mobility group AT-hook 1a</fullName>
    </recommendedName>
</protein>
<keyword evidence="8" id="KW-0804">Transcription</keyword>
<keyword evidence="7" id="KW-0238">DNA-binding</keyword>
<dbReference type="Ensembl" id="ENSEEET00000014583.2">
    <property type="protein sequence ID" value="ENSEEEP00000014408.1"/>
    <property type="gene ID" value="ENSEEEG00000007173.2"/>
</dbReference>
<reference evidence="11" key="5">
    <citation type="submission" date="2025-09" db="UniProtKB">
        <authorList>
            <consortium name="Ensembl"/>
        </authorList>
    </citation>
    <scope>IDENTIFICATION</scope>
</reference>
<evidence type="ECO:0000256" key="2">
    <source>
        <dbReference type="ARBA" id="ARBA00010812"/>
    </source>
</evidence>
<evidence type="ECO:0000256" key="9">
    <source>
        <dbReference type="ARBA" id="ARBA00023242"/>
    </source>
</evidence>
<evidence type="ECO:0000256" key="3">
    <source>
        <dbReference type="ARBA" id="ARBA00022553"/>
    </source>
</evidence>
<reference evidence="12" key="1">
    <citation type="journal article" date="2014" name="Science">
        <title>Nonhuman genetics. Genomic basis for the convergent evolution of electric organs.</title>
        <authorList>
            <person name="Gallant J.R."/>
            <person name="Traeger L.L."/>
            <person name="Volkening J.D."/>
            <person name="Moffett H."/>
            <person name="Chen P.H."/>
            <person name="Novina C.D."/>
            <person name="Phillips G.N.Jr."/>
            <person name="Anand R."/>
            <person name="Wells G.B."/>
            <person name="Pinch M."/>
            <person name="Guth R."/>
            <person name="Unguez G.A."/>
            <person name="Albert J.S."/>
            <person name="Zakon H.H."/>
            <person name="Samanta M.P."/>
            <person name="Sussman M.R."/>
        </authorList>
    </citation>
    <scope>NUCLEOTIDE SEQUENCE [LARGE SCALE GENOMIC DNA]</scope>
</reference>
<accession>A0A4W4ETC1</accession>
<keyword evidence="3" id="KW-0597">Phosphoprotein</keyword>
<dbReference type="GO" id="GO:0005634">
    <property type="term" value="C:nucleus"/>
    <property type="evidence" value="ECO:0007669"/>
    <property type="project" value="UniProtKB-SubCell"/>
</dbReference>
<evidence type="ECO:0008006" key="13">
    <source>
        <dbReference type="Google" id="ProtNLM"/>
    </source>
</evidence>
<sequence>MSDSEKQSISLKEKDGVEKRGRGRPRKHPKESGGSPVPKRPRGRPKGSKNKGPSKKVRLFKMIAFVLCCVLCEQEKEDQASQESSEEEEEDEDEEQ</sequence>
<keyword evidence="4" id="KW-0677">Repeat</keyword>
<evidence type="ECO:0000256" key="1">
    <source>
        <dbReference type="ARBA" id="ARBA00004123"/>
    </source>
</evidence>
<keyword evidence="6" id="KW-0805">Transcription regulation</keyword>
<dbReference type="OMA" id="IFFNGRM"/>
<dbReference type="SMART" id="SM00384">
    <property type="entry name" value="AT_hook"/>
    <property type="match status" value="2"/>
</dbReference>
<dbReference type="STRING" id="8005.ENSEEEP00000014408"/>
<feature type="compositionally biased region" description="Acidic residues" evidence="10">
    <location>
        <begin position="84"/>
        <end position="96"/>
    </location>
</feature>
<reference evidence="12" key="2">
    <citation type="journal article" date="2017" name="Sci. Adv.">
        <title>A tail of two voltages: Proteomic comparison of the three electric organs of the electric eel.</title>
        <authorList>
            <person name="Traeger L.L."/>
            <person name="Sabat G."/>
            <person name="Barrett-Wilt G.A."/>
            <person name="Wells G.B."/>
            <person name="Sussman M.R."/>
        </authorList>
    </citation>
    <scope>NUCLEOTIDE SEQUENCE [LARGE SCALE GENOMIC DNA]</scope>
</reference>
<evidence type="ECO:0000313" key="11">
    <source>
        <dbReference type="Ensembl" id="ENSEEEP00000014408.1"/>
    </source>
</evidence>
<dbReference type="GeneTree" id="ENSGT00940000167932"/>
<feature type="region of interest" description="Disordered" evidence="10">
    <location>
        <begin position="1"/>
        <end position="56"/>
    </location>
</feature>
<evidence type="ECO:0000256" key="10">
    <source>
        <dbReference type="SAM" id="MobiDB-lite"/>
    </source>
</evidence>
<keyword evidence="12" id="KW-1185">Reference proteome</keyword>
<gene>
    <name evidence="11" type="primary">hmga1b</name>
</gene>
<evidence type="ECO:0000256" key="7">
    <source>
        <dbReference type="ARBA" id="ARBA00023125"/>
    </source>
</evidence>
<comment type="subcellular location">
    <subcellularLocation>
        <location evidence="1">Nucleus</location>
    </subcellularLocation>
</comment>
<dbReference type="InterPro" id="IPR000116">
    <property type="entry name" value="HMGA"/>
</dbReference>
<organism evidence="11 12">
    <name type="scientific">Electrophorus electricus</name>
    <name type="common">Electric eel</name>
    <name type="synonym">Gymnotus electricus</name>
    <dbReference type="NCBI Taxonomy" id="8005"/>
    <lineage>
        <taxon>Eukaryota</taxon>
        <taxon>Metazoa</taxon>
        <taxon>Chordata</taxon>
        <taxon>Craniata</taxon>
        <taxon>Vertebrata</taxon>
        <taxon>Euteleostomi</taxon>
        <taxon>Actinopterygii</taxon>
        <taxon>Neopterygii</taxon>
        <taxon>Teleostei</taxon>
        <taxon>Ostariophysi</taxon>
        <taxon>Gymnotiformes</taxon>
        <taxon>Gymnotoidei</taxon>
        <taxon>Gymnotidae</taxon>
        <taxon>Electrophorus</taxon>
    </lineage>
</organism>
<feature type="compositionally biased region" description="Basic residues" evidence="10">
    <location>
        <begin position="39"/>
        <end position="56"/>
    </location>
</feature>
<evidence type="ECO:0000256" key="6">
    <source>
        <dbReference type="ARBA" id="ARBA00023015"/>
    </source>
</evidence>
<proteinExistence type="inferred from homology"/>
<reference evidence="11" key="4">
    <citation type="submission" date="2025-08" db="UniProtKB">
        <authorList>
            <consortium name="Ensembl"/>
        </authorList>
    </citation>
    <scope>IDENTIFICATION</scope>
</reference>
<dbReference type="GO" id="GO:0003677">
    <property type="term" value="F:DNA binding"/>
    <property type="evidence" value="ECO:0007669"/>
    <property type="project" value="UniProtKB-KW"/>
</dbReference>
<dbReference type="Proteomes" id="UP000314983">
    <property type="component" value="Chromosome 3"/>
</dbReference>
<dbReference type="InterPro" id="IPR017956">
    <property type="entry name" value="AT_hook_DNA-bd_motif"/>
</dbReference>
<feature type="compositionally biased region" description="Basic and acidic residues" evidence="10">
    <location>
        <begin position="1"/>
        <end position="20"/>
    </location>
</feature>
<dbReference type="GO" id="GO:0000785">
    <property type="term" value="C:chromatin"/>
    <property type="evidence" value="ECO:0007669"/>
    <property type="project" value="InterPro"/>
</dbReference>
<evidence type="ECO:0000256" key="8">
    <source>
        <dbReference type="ARBA" id="ARBA00023163"/>
    </source>
</evidence>
<dbReference type="PRINTS" id="PR00929">
    <property type="entry name" value="ATHOOK"/>
</dbReference>
<keyword evidence="9" id="KW-0539">Nucleus</keyword>
<dbReference type="PANTHER" id="PTHR23341:SF1">
    <property type="entry name" value="HIGH MOBILITY GROUP PROTEIN HMG-I_HMG-Y"/>
    <property type="match status" value="1"/>
</dbReference>
<reference evidence="11" key="3">
    <citation type="submission" date="2020-05" db="EMBL/GenBank/DDBJ databases">
        <title>Electrophorus electricus (electric eel) genome, fEleEle1, primary haplotype.</title>
        <authorList>
            <person name="Myers G."/>
            <person name="Meyer A."/>
            <person name="Fedrigo O."/>
            <person name="Formenti G."/>
            <person name="Rhie A."/>
            <person name="Tracey A."/>
            <person name="Sims Y."/>
            <person name="Jarvis E.D."/>
        </authorList>
    </citation>
    <scope>NUCLEOTIDE SEQUENCE [LARGE SCALE GENOMIC DNA]</scope>
</reference>
<dbReference type="GO" id="GO:0006355">
    <property type="term" value="P:regulation of DNA-templated transcription"/>
    <property type="evidence" value="ECO:0007669"/>
    <property type="project" value="InterPro"/>
</dbReference>